<dbReference type="EMBL" id="JAUCMV010000004">
    <property type="protein sequence ID" value="KAK0402572.1"/>
    <property type="molecule type" value="Genomic_DNA"/>
</dbReference>
<feature type="compositionally biased region" description="Basic residues" evidence="1">
    <location>
        <begin position="147"/>
        <end position="158"/>
    </location>
</feature>
<feature type="compositionally biased region" description="Basic and acidic residues" evidence="1">
    <location>
        <begin position="100"/>
        <end position="127"/>
    </location>
</feature>
<proteinExistence type="predicted"/>
<evidence type="ECO:0000313" key="2">
    <source>
        <dbReference type="EMBL" id="KAK0402572.1"/>
    </source>
</evidence>
<name>A0AA39LMA7_9BILA</name>
<sequence>MAKKTNNKKAKKLGLQEASDADAKKVDVAELASGDDKKEATEETPASDNKESDPPQNAVSFDLPSDVVKKEELDGAKKPKGSNKKAKKRVLQEASAAEANKVDDAELPSGDDKKEATEETPANDKNEAVSVDLPRAVVKKEEQNGAKKSKTINKKAKKLGVQEASDADVKKVDVAELVSSDDKKEATEETPADDKNEAVSFDLPRAVVKKEEQNGAKKSKTMNKKAKKLGVQEASDADVKKVDVAELVASDDKKEATEDEKAVSFDLPSAVVKKEEMNGAKKPKASNKKAKKRGDAGTSASQVNNIDAIGEAAADGKKEADEPQNAGSFGLPTDAVKKDNNQEASSSRKKKSPVAEEEAPKKKVAKKQVDVPMRITRSQTAAMRANEKAQKN</sequence>
<feature type="compositionally biased region" description="Basic residues" evidence="1">
    <location>
        <begin position="78"/>
        <end position="89"/>
    </location>
</feature>
<gene>
    <name evidence="2" type="ORF">QR680_016410</name>
</gene>
<accession>A0AA39LMA7</accession>
<comment type="caution">
    <text evidence="2">The sequence shown here is derived from an EMBL/GenBank/DDBJ whole genome shotgun (WGS) entry which is preliminary data.</text>
</comment>
<reference evidence="2" key="1">
    <citation type="submission" date="2023-06" db="EMBL/GenBank/DDBJ databases">
        <title>Genomic analysis of the entomopathogenic nematode Steinernema hermaphroditum.</title>
        <authorList>
            <person name="Schwarz E.M."/>
            <person name="Heppert J.K."/>
            <person name="Baniya A."/>
            <person name="Schwartz H.T."/>
            <person name="Tan C.-H."/>
            <person name="Antoshechkin I."/>
            <person name="Sternberg P.W."/>
            <person name="Goodrich-Blair H."/>
            <person name="Dillman A.R."/>
        </authorList>
    </citation>
    <scope>NUCLEOTIDE SEQUENCE</scope>
    <source>
        <strain evidence="2">PS9179</strain>
        <tissue evidence="2">Whole animal</tissue>
    </source>
</reference>
<feature type="region of interest" description="Disordered" evidence="1">
    <location>
        <begin position="1"/>
        <end position="392"/>
    </location>
</feature>
<feature type="compositionally biased region" description="Basic and acidic residues" evidence="1">
    <location>
        <begin position="21"/>
        <end position="41"/>
    </location>
</feature>
<feature type="compositionally biased region" description="Basic and acidic residues" evidence="1">
    <location>
        <begin position="167"/>
        <end position="197"/>
    </location>
</feature>
<keyword evidence="3" id="KW-1185">Reference proteome</keyword>
<feature type="compositionally biased region" description="Basic and acidic residues" evidence="1">
    <location>
        <begin position="237"/>
        <end position="263"/>
    </location>
</feature>
<feature type="compositionally biased region" description="Basic and acidic residues" evidence="1">
    <location>
        <begin position="67"/>
        <end position="77"/>
    </location>
</feature>
<evidence type="ECO:0000256" key="1">
    <source>
        <dbReference type="SAM" id="MobiDB-lite"/>
    </source>
</evidence>
<organism evidence="2 3">
    <name type="scientific">Steinernema hermaphroditum</name>
    <dbReference type="NCBI Taxonomy" id="289476"/>
    <lineage>
        <taxon>Eukaryota</taxon>
        <taxon>Metazoa</taxon>
        <taxon>Ecdysozoa</taxon>
        <taxon>Nematoda</taxon>
        <taxon>Chromadorea</taxon>
        <taxon>Rhabditida</taxon>
        <taxon>Tylenchina</taxon>
        <taxon>Panagrolaimomorpha</taxon>
        <taxon>Strongyloidoidea</taxon>
        <taxon>Steinernematidae</taxon>
        <taxon>Steinernema</taxon>
    </lineage>
</organism>
<feature type="compositionally biased region" description="Basic residues" evidence="1">
    <location>
        <begin position="281"/>
        <end position="292"/>
    </location>
</feature>
<evidence type="ECO:0000313" key="3">
    <source>
        <dbReference type="Proteomes" id="UP001175271"/>
    </source>
</evidence>
<feature type="compositionally biased region" description="Basic residues" evidence="1">
    <location>
        <begin position="217"/>
        <end position="228"/>
    </location>
</feature>
<feature type="compositionally biased region" description="Basic residues" evidence="1">
    <location>
        <begin position="1"/>
        <end position="12"/>
    </location>
</feature>
<dbReference type="Proteomes" id="UP001175271">
    <property type="component" value="Unassembled WGS sequence"/>
</dbReference>
<protein>
    <submittedName>
        <fullName evidence="2">Uncharacterized protein</fullName>
    </submittedName>
</protein>
<dbReference type="AlphaFoldDB" id="A0AA39LMA7"/>